<dbReference type="RefSeq" id="WP_183394764.1">
    <property type="nucleotide sequence ID" value="NZ_JACIDR010000002.1"/>
</dbReference>
<comment type="similarity">
    <text evidence="1">Belongs to the BolA/IbaG family.</text>
</comment>
<evidence type="ECO:0000256" key="1">
    <source>
        <dbReference type="RuleBase" id="RU003860"/>
    </source>
</evidence>
<dbReference type="SUPFAM" id="SSF82657">
    <property type="entry name" value="BolA-like"/>
    <property type="match status" value="1"/>
</dbReference>
<dbReference type="AlphaFoldDB" id="A0A7W6GGL8"/>
<keyword evidence="3" id="KW-1185">Reference proteome</keyword>
<proteinExistence type="inferred from homology"/>
<accession>A0A7W6GGL8</accession>
<dbReference type="GO" id="GO:0016226">
    <property type="term" value="P:iron-sulfur cluster assembly"/>
    <property type="evidence" value="ECO:0007669"/>
    <property type="project" value="TreeGrafter"/>
</dbReference>
<dbReference type="EMBL" id="JACIDR010000002">
    <property type="protein sequence ID" value="MBB3972889.1"/>
    <property type="molecule type" value="Genomic_DNA"/>
</dbReference>
<comment type="caution">
    <text evidence="2">The sequence shown here is derived from an EMBL/GenBank/DDBJ whole genome shotgun (WGS) entry which is preliminary data.</text>
</comment>
<dbReference type="Proteomes" id="UP000528964">
    <property type="component" value="Unassembled WGS sequence"/>
</dbReference>
<evidence type="ECO:0000313" key="2">
    <source>
        <dbReference type="EMBL" id="MBB3972889.1"/>
    </source>
</evidence>
<organism evidence="2 3">
    <name type="scientific">Hansschlegelia beijingensis</name>
    <dbReference type="NCBI Taxonomy" id="1133344"/>
    <lineage>
        <taxon>Bacteria</taxon>
        <taxon>Pseudomonadati</taxon>
        <taxon>Pseudomonadota</taxon>
        <taxon>Alphaproteobacteria</taxon>
        <taxon>Hyphomicrobiales</taxon>
        <taxon>Methylopilaceae</taxon>
        <taxon>Hansschlegelia</taxon>
    </lineage>
</organism>
<name>A0A7W6GGL8_9HYPH</name>
<dbReference type="InterPro" id="IPR002634">
    <property type="entry name" value="BolA"/>
</dbReference>
<reference evidence="2 3" key="1">
    <citation type="submission" date="2020-08" db="EMBL/GenBank/DDBJ databases">
        <title>Genomic Encyclopedia of Type Strains, Phase IV (KMG-IV): sequencing the most valuable type-strain genomes for metagenomic binning, comparative biology and taxonomic classification.</title>
        <authorList>
            <person name="Goeker M."/>
        </authorList>
    </citation>
    <scope>NUCLEOTIDE SEQUENCE [LARGE SCALE GENOMIC DNA]</scope>
    <source>
        <strain evidence="2 3">DSM 25481</strain>
    </source>
</reference>
<dbReference type="PANTHER" id="PTHR46230">
    <property type="match status" value="1"/>
</dbReference>
<dbReference type="Gene3D" id="3.30.300.90">
    <property type="entry name" value="BolA-like"/>
    <property type="match status" value="1"/>
</dbReference>
<gene>
    <name evidence="2" type="ORF">GGR24_001546</name>
</gene>
<evidence type="ECO:0000313" key="3">
    <source>
        <dbReference type="Proteomes" id="UP000528964"/>
    </source>
</evidence>
<dbReference type="PIRSF" id="PIRSF003113">
    <property type="entry name" value="BolA"/>
    <property type="match status" value="1"/>
</dbReference>
<dbReference type="PANTHER" id="PTHR46230:SF7">
    <property type="entry name" value="BOLA-LIKE PROTEIN 1"/>
    <property type="match status" value="1"/>
</dbReference>
<protein>
    <submittedName>
        <fullName evidence="2">BolA protein</fullName>
    </submittedName>
</protein>
<dbReference type="Pfam" id="PF01722">
    <property type="entry name" value="BolA"/>
    <property type="match status" value="1"/>
</dbReference>
<dbReference type="InterPro" id="IPR036065">
    <property type="entry name" value="BolA-like_sf"/>
</dbReference>
<sequence length="92" mass="10036">MSVRDRIESTLREALSPQRLEVVDESHLHAGHAGSRPGGETHFRVRVVSDAFSGVSRINRHRRVNALLAGELAGQVHALAIDARSPDEPGRP</sequence>